<name>A0ABS7GBF3_9BACT</name>
<feature type="transmembrane region" description="Helical" evidence="1">
    <location>
        <begin position="12"/>
        <end position="34"/>
    </location>
</feature>
<keyword evidence="3" id="KW-1185">Reference proteome</keyword>
<evidence type="ECO:0000256" key="1">
    <source>
        <dbReference type="SAM" id="Phobius"/>
    </source>
</evidence>
<dbReference type="RefSeq" id="WP_220249345.1">
    <property type="nucleotide sequence ID" value="NZ_JAICCF010000001.1"/>
</dbReference>
<keyword evidence="1" id="KW-0472">Membrane</keyword>
<evidence type="ECO:0000313" key="2">
    <source>
        <dbReference type="EMBL" id="MBW8684149.1"/>
    </source>
</evidence>
<reference evidence="2 3" key="1">
    <citation type="submission" date="2021-08" db="EMBL/GenBank/DDBJ databases">
        <title>The genome sequence of Chitinophaga sp. B61.</title>
        <authorList>
            <person name="Zhang X."/>
        </authorList>
    </citation>
    <scope>NUCLEOTIDE SEQUENCE [LARGE SCALE GENOMIC DNA]</scope>
    <source>
        <strain evidence="2 3">B61</strain>
    </source>
</reference>
<protein>
    <submittedName>
        <fullName evidence="2">Uncharacterized protein</fullName>
    </submittedName>
</protein>
<gene>
    <name evidence="2" type="ORF">K1Y79_07345</name>
</gene>
<feature type="transmembrane region" description="Helical" evidence="1">
    <location>
        <begin position="165"/>
        <end position="183"/>
    </location>
</feature>
<organism evidence="2 3">
    <name type="scientific">Chitinophaga rhizophila</name>
    <dbReference type="NCBI Taxonomy" id="2866212"/>
    <lineage>
        <taxon>Bacteria</taxon>
        <taxon>Pseudomonadati</taxon>
        <taxon>Bacteroidota</taxon>
        <taxon>Chitinophagia</taxon>
        <taxon>Chitinophagales</taxon>
        <taxon>Chitinophagaceae</taxon>
        <taxon>Chitinophaga</taxon>
    </lineage>
</organism>
<accession>A0ABS7GBF3</accession>
<keyword evidence="1" id="KW-0812">Transmembrane</keyword>
<dbReference type="EMBL" id="JAICCF010000001">
    <property type="protein sequence ID" value="MBW8684149.1"/>
    <property type="molecule type" value="Genomic_DNA"/>
</dbReference>
<dbReference type="Proteomes" id="UP000812961">
    <property type="component" value="Unassembled WGS sequence"/>
</dbReference>
<feature type="transmembrane region" description="Helical" evidence="1">
    <location>
        <begin position="214"/>
        <end position="230"/>
    </location>
</feature>
<evidence type="ECO:0000313" key="3">
    <source>
        <dbReference type="Proteomes" id="UP000812961"/>
    </source>
</evidence>
<feature type="transmembrane region" description="Helical" evidence="1">
    <location>
        <begin position="92"/>
        <end position="111"/>
    </location>
</feature>
<feature type="transmembrane region" description="Helical" evidence="1">
    <location>
        <begin position="46"/>
        <end position="71"/>
    </location>
</feature>
<comment type="caution">
    <text evidence="2">The sequence shown here is derived from an EMBL/GenBank/DDBJ whole genome shotgun (WGS) entry which is preliminary data.</text>
</comment>
<keyword evidence="1" id="KW-1133">Transmembrane helix</keyword>
<feature type="transmembrane region" description="Helical" evidence="1">
    <location>
        <begin position="138"/>
        <end position="158"/>
    </location>
</feature>
<sequence>MTIIQVISSREYLVLYFFLAGVLFFSTAALGYSAEAIYYKTKGGDIWYPVILPYSILLTRGVAYLAVCLLAGYLLRNIVMSRSLTIGSKNGCAYLFHFTFPFSIVPVISWLKAAQVHTTAEENAQFYLTRERSSLNNFFIRIGCAATLISGIHSMTAADKLGSGVATGIAVLSFLTALMYPMLKRVKSAVYWMVGFNLCSLACKVMLDREMNGLLAYYFVSVYISMYVMMEMFHPVLKDVALVEAEEQEAAMA</sequence>
<feature type="transmembrane region" description="Helical" evidence="1">
    <location>
        <begin position="189"/>
        <end position="207"/>
    </location>
</feature>
<proteinExistence type="predicted"/>